<evidence type="ECO:0000256" key="6">
    <source>
        <dbReference type="ARBA" id="ARBA00023136"/>
    </source>
</evidence>
<evidence type="ECO:0000256" key="8">
    <source>
        <dbReference type="SAM" id="Phobius"/>
    </source>
</evidence>
<dbReference type="RefSeq" id="WP_097128520.1">
    <property type="nucleotide sequence ID" value="NZ_OCMT01000001.1"/>
</dbReference>
<dbReference type="OrthoDB" id="9766638at2"/>
<feature type="transmembrane region" description="Helical" evidence="8">
    <location>
        <begin position="390"/>
        <end position="410"/>
    </location>
</feature>
<sequence>MGFRIFPGPAPHKPLLPDEKVKSIYSRERIKVFIGIFVGYAAYYFVRKNFSFAIPDLQLQENGGFSKKELGFAFSALSIAYGFSKFLMGNISDRSNARYFLSIGLVLSAFTMIFMGLVPFATSSIALMFVLLFINGWVQGMGWPPCGRVVAHWYSVRERGTAMSIWNLAHNVGGFLVGPLTVLGLELFADWHAKLYFPGLAALLFAVIAFVFVRDTPQSVGLPAIEEYNNDYPKSYDAKTQEKEFSAKEIFFKYVFNNRLLWFIAIANAFVYLVRNGIINWAPTFLQEAKDYTQAEAAWASGGYELAAIPGTLLCGIMSDRLFKGRRAPVTIIYMAFTLISVILYWKTSNHHLMQNISLWAIGFFIYGPVMLIGVQAIDLVPKKAAGTAAGLTGLFGYFIGDLLANAALGALVDDYGWDACFITIAISCILAIFFTAFTWNREKKNLANLAPLSH</sequence>
<keyword evidence="3" id="KW-1003">Cell membrane</keyword>
<dbReference type="NCBIfam" id="TIGR00881">
    <property type="entry name" value="2A0104"/>
    <property type="match status" value="1"/>
</dbReference>
<feature type="transmembrane region" description="Helical" evidence="8">
    <location>
        <begin position="165"/>
        <end position="189"/>
    </location>
</feature>
<evidence type="ECO:0000256" key="5">
    <source>
        <dbReference type="ARBA" id="ARBA00022989"/>
    </source>
</evidence>
<feature type="transmembrane region" description="Helical" evidence="8">
    <location>
        <begin position="260"/>
        <end position="278"/>
    </location>
</feature>
<dbReference type="GO" id="GO:0035435">
    <property type="term" value="P:phosphate ion transmembrane transport"/>
    <property type="evidence" value="ECO:0007669"/>
    <property type="project" value="TreeGrafter"/>
</dbReference>
<dbReference type="GO" id="GO:0015169">
    <property type="term" value="F:glycerol-3-phosphate transmembrane transporter activity"/>
    <property type="evidence" value="ECO:0007669"/>
    <property type="project" value="UniProtKB-UniRule"/>
</dbReference>
<dbReference type="PIRSF" id="PIRSF002808">
    <property type="entry name" value="Hexose_phosphate_transp"/>
    <property type="match status" value="1"/>
</dbReference>
<feature type="transmembrane region" description="Helical" evidence="8">
    <location>
        <begin position="416"/>
        <end position="440"/>
    </location>
</feature>
<dbReference type="InterPro" id="IPR020846">
    <property type="entry name" value="MFS_dom"/>
</dbReference>
<organism evidence="10 11">
    <name type="scientific">Pedobacter xixiisoli</name>
    <dbReference type="NCBI Taxonomy" id="1476464"/>
    <lineage>
        <taxon>Bacteria</taxon>
        <taxon>Pseudomonadati</taxon>
        <taxon>Bacteroidota</taxon>
        <taxon>Sphingobacteriia</taxon>
        <taxon>Sphingobacteriales</taxon>
        <taxon>Sphingobacteriaceae</taxon>
        <taxon>Pedobacter</taxon>
    </lineage>
</organism>
<evidence type="ECO:0000313" key="11">
    <source>
        <dbReference type="Proteomes" id="UP000219281"/>
    </source>
</evidence>
<evidence type="ECO:0000256" key="4">
    <source>
        <dbReference type="ARBA" id="ARBA00022692"/>
    </source>
</evidence>
<proteinExistence type="inferred from homology"/>
<feature type="transmembrane region" description="Helical" evidence="8">
    <location>
        <begin position="99"/>
        <end position="118"/>
    </location>
</feature>
<dbReference type="InterPro" id="IPR000849">
    <property type="entry name" value="Sugar_P_transporter"/>
</dbReference>
<feature type="transmembrane region" description="Helical" evidence="8">
    <location>
        <begin position="124"/>
        <end position="144"/>
    </location>
</feature>
<feature type="domain" description="Major facilitator superfamily (MFS) profile" evidence="9">
    <location>
        <begin position="28"/>
        <end position="444"/>
    </location>
</feature>
<dbReference type="EMBL" id="OCMT01000001">
    <property type="protein sequence ID" value="SOD12324.1"/>
    <property type="molecule type" value="Genomic_DNA"/>
</dbReference>
<dbReference type="PROSITE" id="PS50850">
    <property type="entry name" value="MFS"/>
    <property type="match status" value="1"/>
</dbReference>
<dbReference type="InterPro" id="IPR011701">
    <property type="entry name" value="MFS"/>
</dbReference>
<evidence type="ECO:0000256" key="1">
    <source>
        <dbReference type="ARBA" id="ARBA00004651"/>
    </source>
</evidence>
<dbReference type="CDD" id="cd17345">
    <property type="entry name" value="MFS_GlpT"/>
    <property type="match status" value="1"/>
</dbReference>
<evidence type="ECO:0000313" key="10">
    <source>
        <dbReference type="EMBL" id="SOD12324.1"/>
    </source>
</evidence>
<dbReference type="GO" id="GO:0005886">
    <property type="term" value="C:plasma membrane"/>
    <property type="evidence" value="ECO:0007669"/>
    <property type="project" value="UniProtKB-SubCell"/>
</dbReference>
<comment type="similarity">
    <text evidence="2">Belongs to the major facilitator superfamily. Organophosphate:Pi antiporter (OPA) (TC 2.A.1.4) family.</text>
</comment>
<dbReference type="AlphaFoldDB" id="A0A285ZRP0"/>
<name>A0A285ZRP0_9SPHI</name>
<feature type="transmembrane region" description="Helical" evidence="8">
    <location>
        <begin position="195"/>
        <end position="213"/>
    </location>
</feature>
<evidence type="ECO:0000256" key="7">
    <source>
        <dbReference type="NCBIfam" id="TIGR00712"/>
    </source>
</evidence>
<dbReference type="PANTHER" id="PTHR43826">
    <property type="entry name" value="GLUCOSE-6-PHOSPHATE EXCHANGER SLC37A4"/>
    <property type="match status" value="1"/>
</dbReference>
<feature type="transmembrane region" description="Helical" evidence="8">
    <location>
        <begin position="70"/>
        <end position="87"/>
    </location>
</feature>
<dbReference type="InterPro" id="IPR021159">
    <property type="entry name" value="Sugar-P_transporter_CS"/>
</dbReference>
<feature type="transmembrane region" description="Helical" evidence="8">
    <location>
        <begin position="328"/>
        <end position="346"/>
    </location>
</feature>
<dbReference type="NCBIfam" id="TIGR00712">
    <property type="entry name" value="glpT"/>
    <property type="match status" value="1"/>
</dbReference>
<evidence type="ECO:0000259" key="9">
    <source>
        <dbReference type="PROSITE" id="PS50850"/>
    </source>
</evidence>
<feature type="transmembrane region" description="Helical" evidence="8">
    <location>
        <begin position="30"/>
        <end position="46"/>
    </location>
</feature>
<dbReference type="Gene3D" id="1.20.1250.20">
    <property type="entry name" value="MFS general substrate transporter like domains"/>
    <property type="match status" value="2"/>
</dbReference>
<feature type="transmembrane region" description="Helical" evidence="8">
    <location>
        <begin position="358"/>
        <end position="378"/>
    </location>
</feature>
<accession>A0A285ZRP0</accession>
<dbReference type="FunFam" id="1.20.1250.20:FF:000007">
    <property type="entry name" value="Glycerol-3-phosphate transporter"/>
    <property type="match status" value="1"/>
</dbReference>
<dbReference type="InterPro" id="IPR005267">
    <property type="entry name" value="G3P_transporter"/>
</dbReference>
<dbReference type="Pfam" id="PF07690">
    <property type="entry name" value="MFS_1"/>
    <property type="match status" value="1"/>
</dbReference>
<comment type="subcellular location">
    <subcellularLocation>
        <location evidence="1">Cell membrane</location>
        <topology evidence="1">Multi-pass membrane protein</topology>
    </subcellularLocation>
</comment>
<dbReference type="SUPFAM" id="SSF103473">
    <property type="entry name" value="MFS general substrate transporter"/>
    <property type="match status" value="1"/>
</dbReference>
<evidence type="ECO:0000256" key="2">
    <source>
        <dbReference type="ARBA" id="ARBA00009598"/>
    </source>
</evidence>
<dbReference type="InterPro" id="IPR051337">
    <property type="entry name" value="OPA_Antiporter"/>
</dbReference>
<evidence type="ECO:0000256" key="3">
    <source>
        <dbReference type="ARBA" id="ARBA00022475"/>
    </source>
</evidence>
<dbReference type="InterPro" id="IPR036259">
    <property type="entry name" value="MFS_trans_sf"/>
</dbReference>
<keyword evidence="6 8" id="KW-0472">Membrane</keyword>
<dbReference type="PANTHER" id="PTHR43826:SF6">
    <property type="entry name" value="GLYCEROL-3-PHOSPHATE TRANSPORTER"/>
    <property type="match status" value="1"/>
</dbReference>
<dbReference type="Proteomes" id="UP000219281">
    <property type="component" value="Unassembled WGS sequence"/>
</dbReference>
<dbReference type="PROSITE" id="PS00942">
    <property type="entry name" value="GLPT"/>
    <property type="match status" value="1"/>
</dbReference>
<gene>
    <name evidence="10" type="ORF">SAMN06297358_0608</name>
</gene>
<dbReference type="GO" id="GO:0061513">
    <property type="term" value="F:glucose 6-phosphate:phosphate antiporter activity"/>
    <property type="evidence" value="ECO:0007669"/>
    <property type="project" value="TreeGrafter"/>
</dbReference>
<keyword evidence="4 8" id="KW-0812">Transmembrane</keyword>
<reference evidence="11" key="1">
    <citation type="submission" date="2017-09" db="EMBL/GenBank/DDBJ databases">
        <authorList>
            <person name="Varghese N."/>
            <person name="Submissions S."/>
        </authorList>
    </citation>
    <scope>NUCLEOTIDE SEQUENCE [LARGE SCALE GENOMIC DNA]</scope>
    <source>
        <strain evidence="11">CGMCC 1.12803</strain>
    </source>
</reference>
<keyword evidence="5 8" id="KW-1133">Transmembrane helix</keyword>
<keyword evidence="11" id="KW-1185">Reference proteome</keyword>
<feature type="transmembrane region" description="Helical" evidence="8">
    <location>
        <begin position="298"/>
        <end position="316"/>
    </location>
</feature>
<protein>
    <recommendedName>
        <fullName evidence="7">Glycerol-3-phosphate transporter</fullName>
    </recommendedName>
</protein>